<accession>A0A9E2S7Z3</accession>
<keyword evidence="2" id="KW-1185">Reference proteome</keyword>
<dbReference type="AlphaFoldDB" id="A0A9E2S7Z3"/>
<reference evidence="1" key="1">
    <citation type="submission" date="2021-06" db="EMBL/GenBank/DDBJ databases">
        <authorList>
            <person name="Huq M.A."/>
        </authorList>
    </citation>
    <scope>NUCLEOTIDE SEQUENCE</scope>
    <source>
        <strain evidence="1">MAH-26</strain>
    </source>
</reference>
<comment type="caution">
    <text evidence="1">The sequence shown here is derived from an EMBL/GenBank/DDBJ whole genome shotgun (WGS) entry which is preliminary data.</text>
</comment>
<evidence type="ECO:0000313" key="1">
    <source>
        <dbReference type="EMBL" id="MBV4356384.1"/>
    </source>
</evidence>
<name>A0A9E2S7Z3_9BACT</name>
<sequence>MKKFTAIFFLIIIAATSFNKVVVLTDYMLNKKYIATVLCENKAKPMMHCNGKCHLRKQLQKEEEQQKKEGQSAQEKFEVQFCSISSFISFEPTYSENSIKHTSSYSNSYAFTAVSSLFHPPCA</sequence>
<protein>
    <submittedName>
        <fullName evidence="1">Uncharacterized protein</fullName>
    </submittedName>
</protein>
<dbReference type="EMBL" id="JAHSPG010000002">
    <property type="protein sequence ID" value="MBV4356384.1"/>
    <property type="molecule type" value="Genomic_DNA"/>
</dbReference>
<evidence type="ECO:0000313" key="2">
    <source>
        <dbReference type="Proteomes" id="UP000812270"/>
    </source>
</evidence>
<organism evidence="1 2">
    <name type="scientific">Pinibacter aurantiacus</name>
    <dbReference type="NCBI Taxonomy" id="2851599"/>
    <lineage>
        <taxon>Bacteria</taxon>
        <taxon>Pseudomonadati</taxon>
        <taxon>Bacteroidota</taxon>
        <taxon>Chitinophagia</taxon>
        <taxon>Chitinophagales</taxon>
        <taxon>Chitinophagaceae</taxon>
        <taxon>Pinibacter</taxon>
    </lineage>
</organism>
<dbReference type="Proteomes" id="UP000812270">
    <property type="component" value="Unassembled WGS sequence"/>
</dbReference>
<proteinExistence type="predicted"/>
<gene>
    <name evidence="1" type="ORF">KTO63_04430</name>
</gene>
<dbReference type="RefSeq" id="WP_217789956.1">
    <property type="nucleotide sequence ID" value="NZ_JAHSPG010000002.1"/>
</dbReference>